<dbReference type="Proteomes" id="UP000828941">
    <property type="component" value="Chromosome 1"/>
</dbReference>
<sequence>MLAIATTYVSAMYGIIPGPKTTLAFVIFSSLLAISPAFILKLLRKMYYRNPIAQYCVDLIKIPLTAKVHSNSQ</sequence>
<keyword evidence="2" id="KW-1185">Reference proteome</keyword>
<proteinExistence type="predicted"/>
<organism evidence="1 2">
    <name type="scientific">Bauhinia variegata</name>
    <name type="common">Purple orchid tree</name>
    <name type="synonym">Phanera variegata</name>
    <dbReference type="NCBI Taxonomy" id="167791"/>
    <lineage>
        <taxon>Eukaryota</taxon>
        <taxon>Viridiplantae</taxon>
        <taxon>Streptophyta</taxon>
        <taxon>Embryophyta</taxon>
        <taxon>Tracheophyta</taxon>
        <taxon>Spermatophyta</taxon>
        <taxon>Magnoliopsida</taxon>
        <taxon>eudicotyledons</taxon>
        <taxon>Gunneridae</taxon>
        <taxon>Pentapetalae</taxon>
        <taxon>rosids</taxon>
        <taxon>fabids</taxon>
        <taxon>Fabales</taxon>
        <taxon>Fabaceae</taxon>
        <taxon>Cercidoideae</taxon>
        <taxon>Cercideae</taxon>
        <taxon>Bauhiniinae</taxon>
        <taxon>Bauhinia</taxon>
    </lineage>
</organism>
<evidence type="ECO:0000313" key="1">
    <source>
        <dbReference type="EMBL" id="KAI4356195.1"/>
    </source>
</evidence>
<dbReference type="EMBL" id="CM039426">
    <property type="protein sequence ID" value="KAI4356195.1"/>
    <property type="molecule type" value="Genomic_DNA"/>
</dbReference>
<evidence type="ECO:0000313" key="2">
    <source>
        <dbReference type="Proteomes" id="UP000828941"/>
    </source>
</evidence>
<gene>
    <name evidence="1" type="ORF">L6164_000237</name>
</gene>
<reference evidence="1 2" key="1">
    <citation type="journal article" date="2022" name="DNA Res.">
        <title>Chromosomal-level genome assembly of the orchid tree Bauhinia variegata (Leguminosae; Cercidoideae) supports the allotetraploid origin hypothesis of Bauhinia.</title>
        <authorList>
            <person name="Zhong Y."/>
            <person name="Chen Y."/>
            <person name="Zheng D."/>
            <person name="Pang J."/>
            <person name="Liu Y."/>
            <person name="Luo S."/>
            <person name="Meng S."/>
            <person name="Qian L."/>
            <person name="Wei D."/>
            <person name="Dai S."/>
            <person name="Zhou R."/>
        </authorList>
    </citation>
    <scope>NUCLEOTIDE SEQUENCE [LARGE SCALE GENOMIC DNA]</scope>
    <source>
        <strain evidence="1">BV-YZ2020</strain>
    </source>
</reference>
<protein>
    <submittedName>
        <fullName evidence="1">Uncharacterized protein</fullName>
    </submittedName>
</protein>
<accession>A0ACB9QBH7</accession>
<comment type="caution">
    <text evidence="1">The sequence shown here is derived from an EMBL/GenBank/DDBJ whole genome shotgun (WGS) entry which is preliminary data.</text>
</comment>
<name>A0ACB9QBH7_BAUVA</name>